<protein>
    <submittedName>
        <fullName evidence="1">Uncharacterized protein</fullName>
    </submittedName>
</protein>
<dbReference type="Proteomes" id="UP001223144">
    <property type="component" value="Unassembled WGS sequence"/>
</dbReference>
<name>A0ABT6HG48_9ACTN</name>
<dbReference type="EMBL" id="JARWBG010000001">
    <property type="protein sequence ID" value="MDH2387301.1"/>
    <property type="molecule type" value="Genomic_DNA"/>
</dbReference>
<sequence>MTAPVKSRVKYASPIANTTMPQVVGREVPEPLGLIGNRSYWTSTVIRTGRRAAVFAQVPVQRLHAQHTNFAVLCASFSSTSHRIAGRDSDQGRAAGYAAARRALVA</sequence>
<gene>
    <name evidence="1" type="ORF">QCN29_00560</name>
</gene>
<proteinExistence type="predicted"/>
<keyword evidence="2" id="KW-1185">Reference proteome</keyword>
<evidence type="ECO:0000313" key="1">
    <source>
        <dbReference type="EMBL" id="MDH2387301.1"/>
    </source>
</evidence>
<reference evidence="1 2" key="1">
    <citation type="submission" date="2023-04" db="EMBL/GenBank/DDBJ databases">
        <title>Streptomyces chengmaiensis sp. nov. isolated from the stem of mangrove plant in Hainan.</title>
        <authorList>
            <person name="Huang X."/>
            <person name="Zhou S."/>
            <person name="Chu X."/>
            <person name="Xie Y."/>
            <person name="Lin Y."/>
        </authorList>
    </citation>
    <scope>NUCLEOTIDE SEQUENCE [LARGE SCALE GENOMIC DNA]</scope>
    <source>
        <strain evidence="1 2">HNM0663</strain>
    </source>
</reference>
<evidence type="ECO:0000313" key="2">
    <source>
        <dbReference type="Proteomes" id="UP001223144"/>
    </source>
</evidence>
<comment type="caution">
    <text evidence="1">The sequence shown here is derived from an EMBL/GenBank/DDBJ whole genome shotgun (WGS) entry which is preliminary data.</text>
</comment>
<organism evidence="1 2">
    <name type="scientific">Streptomyces chengmaiensis</name>
    <dbReference type="NCBI Taxonomy" id="3040919"/>
    <lineage>
        <taxon>Bacteria</taxon>
        <taxon>Bacillati</taxon>
        <taxon>Actinomycetota</taxon>
        <taxon>Actinomycetes</taxon>
        <taxon>Kitasatosporales</taxon>
        <taxon>Streptomycetaceae</taxon>
        <taxon>Streptomyces</taxon>
    </lineage>
</organism>
<dbReference type="RefSeq" id="WP_279925433.1">
    <property type="nucleotide sequence ID" value="NZ_JARWBG010000001.1"/>
</dbReference>
<accession>A0ABT6HG48</accession>